<sequence length="137" mass="14707">MTRKIAFVLPLLALIACNREDAEITHDLTGTWELVAVYADPGDGSGTYQPVTSDNVLLLLPDGKFRANFSYCPASDASTEGDTGTYSVQDNTLRPNCDGDTRLPFTVSGDTLTVTNPACIEGCGERYAKVSDEIIPL</sequence>
<feature type="domain" description="Lipocalin-like" evidence="1">
    <location>
        <begin position="28"/>
        <end position="112"/>
    </location>
</feature>
<comment type="caution">
    <text evidence="2">The sequence shown here is derived from an EMBL/GenBank/DDBJ whole genome shotgun (WGS) entry which is preliminary data.</text>
</comment>
<evidence type="ECO:0000313" key="3">
    <source>
        <dbReference type="Proteomes" id="UP000308528"/>
    </source>
</evidence>
<dbReference type="InterPro" id="IPR024311">
    <property type="entry name" value="Lipocalin-like"/>
</dbReference>
<accession>A0A4V3XLA5</accession>
<dbReference type="RefSeq" id="WP_136459231.1">
    <property type="nucleotide sequence ID" value="NZ_SRSF01000003.1"/>
</dbReference>
<reference evidence="2 3" key="1">
    <citation type="submission" date="2019-04" db="EMBL/GenBank/DDBJ databases">
        <title>Lewinella litorea sp. nov., isolated from a marine sand.</title>
        <authorList>
            <person name="Yoon J.-H."/>
        </authorList>
    </citation>
    <scope>NUCLEOTIDE SEQUENCE [LARGE SCALE GENOMIC DNA]</scope>
    <source>
        <strain evidence="2 3">HSMS-39</strain>
    </source>
</reference>
<name>A0A4V3XLA5_9BACT</name>
<dbReference type="Proteomes" id="UP000308528">
    <property type="component" value="Unassembled WGS sequence"/>
</dbReference>
<dbReference type="Pfam" id="PF13648">
    <property type="entry name" value="Lipocalin_4"/>
    <property type="match status" value="1"/>
</dbReference>
<organism evidence="2 3">
    <name type="scientific">Neolewinella litorea</name>
    <dbReference type="NCBI Taxonomy" id="2562452"/>
    <lineage>
        <taxon>Bacteria</taxon>
        <taxon>Pseudomonadati</taxon>
        <taxon>Bacteroidota</taxon>
        <taxon>Saprospiria</taxon>
        <taxon>Saprospirales</taxon>
        <taxon>Lewinellaceae</taxon>
        <taxon>Neolewinella</taxon>
    </lineage>
</organism>
<evidence type="ECO:0000259" key="1">
    <source>
        <dbReference type="Pfam" id="PF13648"/>
    </source>
</evidence>
<protein>
    <recommendedName>
        <fullName evidence="1">Lipocalin-like domain-containing protein</fullName>
    </recommendedName>
</protein>
<proteinExistence type="predicted"/>
<dbReference type="PROSITE" id="PS51257">
    <property type="entry name" value="PROKAR_LIPOPROTEIN"/>
    <property type="match status" value="1"/>
</dbReference>
<evidence type="ECO:0000313" key="2">
    <source>
        <dbReference type="EMBL" id="THH40073.1"/>
    </source>
</evidence>
<dbReference type="OrthoDB" id="955522at2"/>
<keyword evidence="3" id="KW-1185">Reference proteome</keyword>
<dbReference type="AlphaFoldDB" id="A0A4V3XLA5"/>
<gene>
    <name evidence="2" type="ORF">E4021_10765</name>
</gene>
<dbReference type="EMBL" id="SRSF01000003">
    <property type="protein sequence ID" value="THH40073.1"/>
    <property type="molecule type" value="Genomic_DNA"/>
</dbReference>